<evidence type="ECO:0008006" key="3">
    <source>
        <dbReference type="Google" id="ProtNLM"/>
    </source>
</evidence>
<dbReference type="Proteomes" id="UP000021816">
    <property type="component" value="Unassembled WGS sequence"/>
</dbReference>
<proteinExistence type="predicted"/>
<evidence type="ECO:0000313" key="1">
    <source>
        <dbReference type="EMBL" id="EXI78875.1"/>
    </source>
</evidence>
<dbReference type="Gene3D" id="1.10.1200.10">
    <property type="entry name" value="ACP-like"/>
    <property type="match status" value="1"/>
</dbReference>
<reference evidence="1 2" key="1">
    <citation type="submission" date="2014-02" db="EMBL/GenBank/DDBJ databases">
        <title>Expanding our view of genomic diversity in Candidatus Accumulibacter clades.</title>
        <authorList>
            <person name="Skennerton C.T."/>
            <person name="Barr J.J."/>
            <person name="Slater F.R."/>
            <person name="Bond P.L."/>
            <person name="Tyson G.W."/>
        </authorList>
    </citation>
    <scope>NUCLEOTIDE SEQUENCE [LARGE SCALE GENOMIC DNA]</scope>
    <source>
        <strain evidence="2">BA-92</strain>
    </source>
</reference>
<dbReference type="EMBL" id="JEMX01000063">
    <property type="protein sequence ID" value="EXI78875.1"/>
    <property type="molecule type" value="Genomic_DNA"/>
</dbReference>
<dbReference type="PATRIC" id="fig|1454003.3.peg.2801"/>
<gene>
    <name evidence="1" type="ORF">AW10_02746</name>
</gene>
<comment type="caution">
    <text evidence="1">The sequence shown here is derived from an EMBL/GenBank/DDBJ whole genome shotgun (WGS) entry which is preliminary data.</text>
</comment>
<dbReference type="STRING" id="1454003.AW10_02746"/>
<sequence length="79" mass="9189">MIEPLSALRDWIATRHPDKLTPDFDLDTELIETRLIDSLDFAEFLFVLEEVSGRLIDLETVDLQTFRSLRTIQAHFLEG</sequence>
<organism evidence="1 2">
    <name type="scientific">Candidatus Accumulibacter appositus</name>
    <dbReference type="NCBI Taxonomy" id="1454003"/>
    <lineage>
        <taxon>Bacteria</taxon>
        <taxon>Pseudomonadati</taxon>
        <taxon>Pseudomonadota</taxon>
        <taxon>Betaproteobacteria</taxon>
        <taxon>Candidatus Accumulibacter</taxon>
    </lineage>
</organism>
<protein>
    <recommendedName>
        <fullName evidence="3">Acyl carrier protein</fullName>
    </recommendedName>
</protein>
<dbReference type="SUPFAM" id="SSF47336">
    <property type="entry name" value="ACP-like"/>
    <property type="match status" value="1"/>
</dbReference>
<name>A0A011PPR9_9PROT</name>
<accession>A0A011PPR9</accession>
<dbReference type="AlphaFoldDB" id="A0A011PPR9"/>
<dbReference type="InterPro" id="IPR036736">
    <property type="entry name" value="ACP-like_sf"/>
</dbReference>
<evidence type="ECO:0000313" key="2">
    <source>
        <dbReference type="Proteomes" id="UP000021816"/>
    </source>
</evidence>